<feature type="transmembrane region" description="Helical" evidence="1">
    <location>
        <begin position="264"/>
        <end position="285"/>
    </location>
</feature>
<dbReference type="AlphaFoldDB" id="A0A7G1KQB2"/>
<keyword evidence="4" id="KW-0012">Acyltransferase</keyword>
<dbReference type="Proteomes" id="UP000516173">
    <property type="component" value="Chromosome"/>
</dbReference>
<feature type="transmembrane region" description="Helical" evidence="1">
    <location>
        <begin position="338"/>
        <end position="356"/>
    </location>
</feature>
<evidence type="ECO:0000313" key="4">
    <source>
        <dbReference type="EMBL" id="BCK56746.1"/>
    </source>
</evidence>
<feature type="transmembrane region" description="Helical" evidence="1">
    <location>
        <begin position="87"/>
        <end position="105"/>
    </location>
</feature>
<feature type="transmembrane region" description="Helical" evidence="1">
    <location>
        <begin position="215"/>
        <end position="234"/>
    </location>
</feature>
<sequence length="687" mass="74286">MSIGARAQQIRATRRSGVAAYRHDLDGLRGVAIALVVIFHIWFGRVSGGVDVFLVLSGYFFTGLLLRRAAAGSVGVVATLRRTARRLLPALVTVLTAAVAAAVLLRPYTQWEELAHQTLASLCYYQNWQLALSWSNYAAADPSVSPLQHLWSMSVQGQFYLAAIVLVALAARFARPGTLPRVTVVAAAAAAVLSFAYAAHGTAAHQGWSYYDSAARAWELLAGAALAVVVPRLAPPRWARTVLAAFGIVAVLACGWLLDGAGLFPGPAALLPVAAAAALIIAGNTAEPADRPLPNRVLTWQPMTRLGDIAYALYLWHWPILIYFLTERGRPTAGVGDGLVVIALSLAAAWATFRFVEQPLRLRATAPRTSAVYRRRAGSAVTAAGATVALLATVWLVVVGVDPPRPVGVLDPVRYPGAEQLAAGAEAVDAPMRPSITEAPGDRAYPARDGCIADFDTREVLTCAYGDPDAHRTLAVVGSSHAEHWIPALHELGLRHSFRIVVYLKMGCPLTVSADTMYKGERIPDCRDWSREVIDRLGAERPDWVFTTGTRPRDTTGDETPADYLDVWTQLAERGLNVVAVRDTPWLRRNGIRYRAIDCLAQGGDRIGCGMPRADALDPVNPAAVPAAGYPNVFPIDLSDAVCEPEICPVVVGNVLLYHDEHHLTATYSRSLAPELERQLRPIFRWW</sequence>
<feature type="transmembrane region" description="Helical" evidence="1">
    <location>
        <begin position="25"/>
        <end position="43"/>
    </location>
</feature>
<keyword evidence="5" id="KW-1185">Reference proteome</keyword>
<dbReference type="KEGG" id="nwl:NWFMUON74_45180"/>
<feature type="domain" description="SGNH" evidence="3">
    <location>
        <begin position="459"/>
        <end position="677"/>
    </location>
</feature>
<protein>
    <submittedName>
        <fullName evidence="4">Acyltransferase</fullName>
    </submittedName>
</protein>
<keyword evidence="1" id="KW-0472">Membrane</keyword>
<dbReference type="Pfam" id="PF01757">
    <property type="entry name" value="Acyl_transf_3"/>
    <property type="match status" value="1"/>
</dbReference>
<feature type="transmembrane region" description="Helical" evidence="1">
    <location>
        <begin position="241"/>
        <end position="258"/>
    </location>
</feature>
<dbReference type="PANTHER" id="PTHR23028">
    <property type="entry name" value="ACETYLTRANSFERASE"/>
    <property type="match status" value="1"/>
</dbReference>
<keyword evidence="4" id="KW-0808">Transferase</keyword>
<reference evidence="4 5" key="1">
    <citation type="submission" date="2020-08" db="EMBL/GenBank/DDBJ databases">
        <title>Genome Sequencing of Nocardia wallacei strain FMUON74 and assembly.</title>
        <authorList>
            <person name="Toyokawa M."/>
            <person name="Uesaka K."/>
        </authorList>
    </citation>
    <scope>NUCLEOTIDE SEQUENCE [LARGE SCALE GENOMIC DNA]</scope>
    <source>
        <strain evidence="4 5">FMUON74</strain>
    </source>
</reference>
<keyword evidence="1" id="KW-1133">Transmembrane helix</keyword>
<dbReference type="GO" id="GO:0016747">
    <property type="term" value="F:acyltransferase activity, transferring groups other than amino-acyl groups"/>
    <property type="evidence" value="ECO:0007669"/>
    <property type="project" value="InterPro"/>
</dbReference>
<keyword evidence="1" id="KW-0812">Transmembrane</keyword>
<feature type="transmembrane region" description="Helical" evidence="1">
    <location>
        <begin position="377"/>
        <end position="398"/>
    </location>
</feature>
<dbReference type="GeneID" id="80348974"/>
<gene>
    <name evidence="4" type="ORF">NWFMUON74_45180</name>
</gene>
<evidence type="ECO:0000256" key="1">
    <source>
        <dbReference type="SAM" id="Phobius"/>
    </source>
</evidence>
<dbReference type="Pfam" id="PF19040">
    <property type="entry name" value="SGNH"/>
    <property type="match status" value="1"/>
</dbReference>
<evidence type="ECO:0000259" key="3">
    <source>
        <dbReference type="Pfam" id="PF19040"/>
    </source>
</evidence>
<dbReference type="GO" id="GO:0016020">
    <property type="term" value="C:membrane"/>
    <property type="evidence" value="ECO:0007669"/>
    <property type="project" value="TreeGrafter"/>
</dbReference>
<dbReference type="EMBL" id="AP023396">
    <property type="protein sequence ID" value="BCK56746.1"/>
    <property type="molecule type" value="Genomic_DNA"/>
</dbReference>
<dbReference type="InterPro" id="IPR050879">
    <property type="entry name" value="Acyltransferase_3"/>
</dbReference>
<feature type="domain" description="Acyltransferase 3" evidence="2">
    <location>
        <begin position="23"/>
        <end position="352"/>
    </location>
</feature>
<feature type="transmembrane region" description="Helical" evidence="1">
    <location>
        <begin position="150"/>
        <end position="170"/>
    </location>
</feature>
<feature type="transmembrane region" description="Helical" evidence="1">
    <location>
        <begin position="306"/>
        <end position="326"/>
    </location>
</feature>
<dbReference type="RefSeq" id="WP_187683762.1">
    <property type="nucleotide sequence ID" value="NZ_AP023396.1"/>
</dbReference>
<evidence type="ECO:0000313" key="5">
    <source>
        <dbReference type="Proteomes" id="UP000516173"/>
    </source>
</evidence>
<name>A0A7G1KQB2_9NOCA</name>
<dbReference type="InterPro" id="IPR002656">
    <property type="entry name" value="Acyl_transf_3_dom"/>
</dbReference>
<dbReference type="InterPro" id="IPR043968">
    <property type="entry name" value="SGNH"/>
</dbReference>
<accession>A0A7G1KQB2</accession>
<feature type="transmembrane region" description="Helical" evidence="1">
    <location>
        <begin position="182"/>
        <end position="203"/>
    </location>
</feature>
<evidence type="ECO:0000259" key="2">
    <source>
        <dbReference type="Pfam" id="PF01757"/>
    </source>
</evidence>
<proteinExistence type="predicted"/>
<organism evidence="4 5">
    <name type="scientific">Nocardia wallacei</name>
    <dbReference type="NCBI Taxonomy" id="480035"/>
    <lineage>
        <taxon>Bacteria</taxon>
        <taxon>Bacillati</taxon>
        <taxon>Actinomycetota</taxon>
        <taxon>Actinomycetes</taxon>
        <taxon>Mycobacteriales</taxon>
        <taxon>Nocardiaceae</taxon>
        <taxon>Nocardia</taxon>
    </lineage>
</organism>
<dbReference type="PANTHER" id="PTHR23028:SF53">
    <property type="entry name" value="ACYL_TRANSF_3 DOMAIN-CONTAINING PROTEIN"/>
    <property type="match status" value="1"/>
</dbReference>
<feature type="transmembrane region" description="Helical" evidence="1">
    <location>
        <begin position="49"/>
        <end position="66"/>
    </location>
</feature>
<dbReference type="GO" id="GO:0009103">
    <property type="term" value="P:lipopolysaccharide biosynthetic process"/>
    <property type="evidence" value="ECO:0007669"/>
    <property type="project" value="TreeGrafter"/>
</dbReference>